<keyword evidence="6" id="KW-1185">Reference proteome</keyword>
<keyword evidence="3" id="KW-0998">Cell outer membrane</keyword>
<evidence type="ECO:0000256" key="3">
    <source>
        <dbReference type="ARBA" id="ARBA00023237"/>
    </source>
</evidence>
<dbReference type="OrthoDB" id="606851at2"/>
<dbReference type="Proteomes" id="UP000291117">
    <property type="component" value="Unassembled WGS sequence"/>
</dbReference>
<dbReference type="PANTHER" id="PTHR40980">
    <property type="entry name" value="PLUG DOMAIN-CONTAINING PROTEIN"/>
    <property type="match status" value="1"/>
</dbReference>
<protein>
    <submittedName>
        <fullName evidence="5">TonB-dependent receptor</fullName>
    </submittedName>
</protein>
<comment type="caution">
    <text evidence="5">The sequence shown here is derived from an EMBL/GenBank/DDBJ whole genome shotgun (WGS) entry which is preliminary data.</text>
</comment>
<dbReference type="InterPro" id="IPR041700">
    <property type="entry name" value="OMP_b-brl_3"/>
</dbReference>
<organism evidence="5 6">
    <name type="scientific">Pedobacter hiemivivus</name>
    <dbReference type="NCBI Taxonomy" id="2530454"/>
    <lineage>
        <taxon>Bacteria</taxon>
        <taxon>Pseudomonadati</taxon>
        <taxon>Bacteroidota</taxon>
        <taxon>Sphingobacteriia</taxon>
        <taxon>Sphingobacteriales</taxon>
        <taxon>Sphingobacteriaceae</taxon>
        <taxon>Pedobacter</taxon>
    </lineage>
</organism>
<dbReference type="EMBL" id="SJSM01000015">
    <property type="protein sequence ID" value="TCC91074.1"/>
    <property type="molecule type" value="Genomic_DNA"/>
</dbReference>
<gene>
    <name evidence="5" type="ORF">EZ444_19420</name>
</gene>
<keyword evidence="5" id="KW-0675">Receptor</keyword>
<evidence type="ECO:0000313" key="5">
    <source>
        <dbReference type="EMBL" id="TCC91074.1"/>
    </source>
</evidence>
<proteinExistence type="predicted"/>
<sequence>MLTKNIISVIGILIALFFLPAISRAQDVQKKVIPATKATDSAKTLSTVTISASKPLIKQEIDRLSYDLQADPDSKSSSTLEMMKKIPMLSVDAADNVELKGSSNYKVLINGRPSAMMERNLKEVLRSMPSSTIQKVEVITTPPSKYDAEGLVGIINIITNKKLSPGYNGTLNLNATTPTAGPRAGGSLSAKLGKFGFTAFSGGGIYNTPVTSDYNTRTSTNTILNQDNSKKKDSHSGYFGTELSYEIDSLNLLSASLNVSGSKESGYSTQLSATTGQSMQQYLLDNKNIGNGNGTDASLNYQLGSVKNKKQLLTLSYRFYTYGYQSDNHISFSQQINFDQADYQQYNKGNSAEHTVQLDFVTVVKKIDIEAGIKSIFRSNSSDFHYLSFNNFLGNFEIDPQRSNNFDNNQNVYAAYNTYQFRLSSLNIKAGFRLEYTLIHADFMSSQTSISQKQLNLLPAIAISHKLGNASTINMGFTQRIQRPGIYQLNPFVNRSNPNVETSGNPALHPIVANGLQLSYSLQKKAFINIGLDYTVFNSLINQVASYDPTTNITRIAYQNTGSAKLLSSNISINYPITKKWNFSTNAKAMYGKIEGSDGKAPISTSGLMYSVGLNSGLKLDKGWRASASMNYKSRSFTLQRETNYQSSSSFGLSKELIANKLSFSATINNPFMKYRSNIVQLTGSEFEQSSTEISYFRSYKVSLNYSFGKLKDAVKKSTRSIKNDDVSN</sequence>
<evidence type="ECO:0000256" key="2">
    <source>
        <dbReference type="ARBA" id="ARBA00023136"/>
    </source>
</evidence>
<evidence type="ECO:0000313" key="6">
    <source>
        <dbReference type="Proteomes" id="UP000291117"/>
    </source>
</evidence>
<keyword evidence="2" id="KW-0472">Membrane</keyword>
<accession>A0A4R0MYL7</accession>
<dbReference type="Pfam" id="PF14905">
    <property type="entry name" value="OMP_b-brl_3"/>
    <property type="match status" value="1"/>
</dbReference>
<evidence type="ECO:0000259" key="4">
    <source>
        <dbReference type="Pfam" id="PF14905"/>
    </source>
</evidence>
<dbReference type="Gene3D" id="2.170.130.10">
    <property type="entry name" value="TonB-dependent receptor, plug domain"/>
    <property type="match status" value="1"/>
</dbReference>
<dbReference type="InterPro" id="IPR037066">
    <property type="entry name" value="Plug_dom_sf"/>
</dbReference>
<reference evidence="5 6" key="1">
    <citation type="submission" date="2019-02" db="EMBL/GenBank/DDBJ databases">
        <title>Pedobacter sp. RP-3-8 sp. nov., isolated from Arctic soil.</title>
        <authorList>
            <person name="Dahal R.H."/>
        </authorList>
    </citation>
    <scope>NUCLEOTIDE SEQUENCE [LARGE SCALE GENOMIC DNA]</scope>
    <source>
        <strain evidence="5 6">RP-3-8</strain>
    </source>
</reference>
<evidence type="ECO:0000256" key="1">
    <source>
        <dbReference type="ARBA" id="ARBA00004442"/>
    </source>
</evidence>
<dbReference type="InterPro" id="IPR036942">
    <property type="entry name" value="Beta-barrel_TonB_sf"/>
</dbReference>
<dbReference type="AlphaFoldDB" id="A0A4R0MYL7"/>
<comment type="subcellular location">
    <subcellularLocation>
        <location evidence="1">Cell outer membrane</location>
    </subcellularLocation>
</comment>
<dbReference type="SUPFAM" id="SSF56935">
    <property type="entry name" value="Porins"/>
    <property type="match status" value="1"/>
</dbReference>
<dbReference type="PANTHER" id="PTHR40980:SF4">
    <property type="entry name" value="TONB-DEPENDENT RECEPTOR-LIKE BETA-BARREL DOMAIN-CONTAINING PROTEIN"/>
    <property type="match status" value="1"/>
</dbReference>
<name>A0A4R0MYL7_9SPHI</name>
<dbReference type="Gene3D" id="2.40.170.20">
    <property type="entry name" value="TonB-dependent receptor, beta-barrel domain"/>
    <property type="match status" value="1"/>
</dbReference>
<dbReference type="GO" id="GO:0009279">
    <property type="term" value="C:cell outer membrane"/>
    <property type="evidence" value="ECO:0007669"/>
    <property type="project" value="UniProtKB-SubCell"/>
</dbReference>
<dbReference type="RefSeq" id="WP_131610812.1">
    <property type="nucleotide sequence ID" value="NZ_SJSM01000015.1"/>
</dbReference>
<feature type="domain" description="Outer membrane protein beta-barrel" evidence="4">
    <location>
        <begin position="306"/>
        <end position="706"/>
    </location>
</feature>